<evidence type="ECO:0000313" key="2">
    <source>
        <dbReference type="Proteomes" id="UP001162164"/>
    </source>
</evidence>
<keyword evidence="2" id="KW-1185">Reference proteome</keyword>
<organism evidence="1 2">
    <name type="scientific">Molorchus minor</name>
    <dbReference type="NCBI Taxonomy" id="1323400"/>
    <lineage>
        <taxon>Eukaryota</taxon>
        <taxon>Metazoa</taxon>
        <taxon>Ecdysozoa</taxon>
        <taxon>Arthropoda</taxon>
        <taxon>Hexapoda</taxon>
        <taxon>Insecta</taxon>
        <taxon>Pterygota</taxon>
        <taxon>Neoptera</taxon>
        <taxon>Endopterygota</taxon>
        <taxon>Coleoptera</taxon>
        <taxon>Polyphaga</taxon>
        <taxon>Cucujiformia</taxon>
        <taxon>Chrysomeloidea</taxon>
        <taxon>Cerambycidae</taxon>
        <taxon>Lamiinae</taxon>
        <taxon>Monochamini</taxon>
        <taxon>Molorchus</taxon>
    </lineage>
</organism>
<evidence type="ECO:0000313" key="1">
    <source>
        <dbReference type="EMBL" id="KAJ8964207.1"/>
    </source>
</evidence>
<proteinExistence type="predicted"/>
<gene>
    <name evidence="1" type="ORF">NQ317_017203</name>
</gene>
<reference evidence="1" key="1">
    <citation type="journal article" date="2023" name="Insect Mol. Biol.">
        <title>Genome sequencing provides insights into the evolution of gene families encoding plant cell wall-degrading enzymes in longhorned beetles.</title>
        <authorList>
            <person name="Shin N.R."/>
            <person name="Okamura Y."/>
            <person name="Kirsch R."/>
            <person name="Pauchet Y."/>
        </authorList>
    </citation>
    <scope>NUCLEOTIDE SEQUENCE</scope>
    <source>
        <strain evidence="1">MMC_N1</strain>
    </source>
</reference>
<dbReference type="EMBL" id="JAPWTJ010002864">
    <property type="protein sequence ID" value="KAJ8964207.1"/>
    <property type="molecule type" value="Genomic_DNA"/>
</dbReference>
<dbReference type="Proteomes" id="UP001162164">
    <property type="component" value="Unassembled WGS sequence"/>
</dbReference>
<accession>A0ABQ9ISJ2</accession>
<sequence length="71" mass="8404">MEVTRENFAYYENFKSKLIYNDLEMVIKCLICKAPFKKGVKTDLFIDSASPRPETATIHPKKLYFRNLQQK</sequence>
<protein>
    <submittedName>
        <fullName evidence="1">Uncharacterized protein</fullName>
    </submittedName>
</protein>
<comment type="caution">
    <text evidence="1">The sequence shown here is derived from an EMBL/GenBank/DDBJ whole genome shotgun (WGS) entry which is preliminary data.</text>
</comment>
<name>A0ABQ9ISJ2_9CUCU</name>